<protein>
    <submittedName>
        <fullName evidence="2">DUF4190 domain-containing protein</fullName>
    </submittedName>
</protein>
<feature type="transmembrane region" description="Helical" evidence="1">
    <location>
        <begin position="20"/>
        <end position="42"/>
    </location>
</feature>
<reference evidence="2" key="1">
    <citation type="submission" date="2016-11" db="EMBL/GenBank/DDBJ databases">
        <authorList>
            <person name="Jaros S."/>
            <person name="Januszkiewicz K."/>
            <person name="Wedrychowicz H."/>
        </authorList>
    </citation>
    <scope>NUCLEOTIDE SEQUENCE [LARGE SCALE GENOMIC DNA]</scope>
    <source>
        <strain evidence="2">Y48</strain>
    </source>
</reference>
<dbReference type="RefSeq" id="WP_071925963.1">
    <property type="nucleotide sequence ID" value="NZ_CP018082.1"/>
</dbReference>
<proteinExistence type="predicted"/>
<keyword evidence="1" id="KW-0472">Membrane</keyword>
<organism evidence="2 3">
    <name type="scientific">Nocardia mangyaensis</name>
    <dbReference type="NCBI Taxonomy" id="2213200"/>
    <lineage>
        <taxon>Bacteria</taxon>
        <taxon>Bacillati</taxon>
        <taxon>Actinomycetota</taxon>
        <taxon>Actinomycetes</taxon>
        <taxon>Mycobacteriales</taxon>
        <taxon>Nocardiaceae</taxon>
        <taxon>Nocardia</taxon>
    </lineage>
</organism>
<dbReference type="EMBL" id="CP018082">
    <property type="protein sequence ID" value="APE32946.1"/>
    <property type="molecule type" value="Genomic_DNA"/>
</dbReference>
<evidence type="ECO:0000256" key="1">
    <source>
        <dbReference type="SAM" id="Phobius"/>
    </source>
</evidence>
<evidence type="ECO:0000313" key="3">
    <source>
        <dbReference type="Proteomes" id="UP000183810"/>
    </source>
</evidence>
<gene>
    <name evidence="2" type="ORF">BOX37_02020</name>
</gene>
<keyword evidence="1" id="KW-0812">Transmembrane</keyword>
<name>A0A1J0VLP6_9NOCA</name>
<feature type="transmembrane region" description="Helical" evidence="1">
    <location>
        <begin position="63"/>
        <end position="85"/>
    </location>
</feature>
<keyword evidence="3" id="KW-1185">Reference proteome</keyword>
<accession>A0A1J0VLP6</accession>
<evidence type="ECO:0000313" key="2">
    <source>
        <dbReference type="EMBL" id="APE32946.1"/>
    </source>
</evidence>
<dbReference type="AlphaFoldDB" id="A0A1J0VLP6"/>
<dbReference type="Proteomes" id="UP000183810">
    <property type="component" value="Chromosome"/>
</dbReference>
<dbReference type="OrthoDB" id="3733716at2"/>
<sequence length="92" mass="9697">MAIPNQPIGETVEHPQANMILVLGLISPFCCGILGPIAWALGKRALNDIDGSYGRLSGRPQVLIGYVAGIIGSILMLLMALLYLLGSCNGNF</sequence>
<keyword evidence="1" id="KW-1133">Transmembrane helix</keyword>
<dbReference type="KEGG" id="nsl:BOX37_02020"/>